<dbReference type="Gene3D" id="3.40.50.1220">
    <property type="entry name" value="TPP-binding domain"/>
    <property type="match status" value="1"/>
</dbReference>
<accession>A0A645ACZ4</accession>
<dbReference type="InterPro" id="IPR029035">
    <property type="entry name" value="DHS-like_NAD/FAD-binding_dom"/>
</dbReference>
<name>A0A645ACZ4_9ZZZZ</name>
<comment type="caution">
    <text evidence="1">The sequence shown here is derived from an EMBL/GenBank/DDBJ whole genome shotgun (WGS) entry which is preliminary data.</text>
</comment>
<proteinExistence type="predicted"/>
<dbReference type="Pfam" id="PF13289">
    <property type="entry name" value="SIR2_2"/>
    <property type="match status" value="1"/>
</dbReference>
<protein>
    <submittedName>
        <fullName evidence="1">Uncharacterized protein</fullName>
    </submittedName>
</protein>
<organism evidence="1">
    <name type="scientific">bioreactor metagenome</name>
    <dbReference type="NCBI Taxonomy" id="1076179"/>
    <lineage>
        <taxon>unclassified sequences</taxon>
        <taxon>metagenomes</taxon>
        <taxon>ecological metagenomes</taxon>
    </lineage>
</organism>
<evidence type="ECO:0000313" key="1">
    <source>
        <dbReference type="EMBL" id="MPM50151.1"/>
    </source>
</evidence>
<gene>
    <name evidence="1" type="ORF">SDC9_96887</name>
</gene>
<dbReference type="EMBL" id="VSSQ01012835">
    <property type="protein sequence ID" value="MPM50151.1"/>
    <property type="molecule type" value="Genomic_DNA"/>
</dbReference>
<sequence length="395" mass="45750">METVNIIHHMNEFRNILSYATNIGFFFGAGTSCAFGLPDIMSLTVESKASLSSSQQILFDKIETSLKDLGGKAKVSIEDILNYVRQIREITQGRPDYDFSGISGDEAVELDKAICKAVFDVIKEKEAKADVSDIRRFMAWYDSANRGFVKEIYTTNYDMLLEMAMEANYTSYFDGFTGSYEPFFSPESIEVFPNDNDSTSKWLRLWKIHGSLNWMKKESSTISSERIVRIGKIDTPINELMIYPSKEKYNLSRKEPFIAYFDRMKQYLQRGELVFICTGYSFLDQHINDIIFNAMRQNKRLYVMVLCYLDDQVDTMSSYATAHMNLCVMGPTRMIANGIEREWIYDESTDADVGYKLYWDEMKKEFILGDFRKLIEFLIENSGRKSMIEEIANEK</sequence>
<dbReference type="SUPFAM" id="SSF52467">
    <property type="entry name" value="DHS-like NAD/FAD-binding domain"/>
    <property type="match status" value="1"/>
</dbReference>
<dbReference type="AlphaFoldDB" id="A0A645ACZ4"/>
<reference evidence="1" key="1">
    <citation type="submission" date="2019-08" db="EMBL/GenBank/DDBJ databases">
        <authorList>
            <person name="Kucharzyk K."/>
            <person name="Murdoch R.W."/>
            <person name="Higgins S."/>
            <person name="Loffler F."/>
        </authorList>
    </citation>
    <scope>NUCLEOTIDE SEQUENCE</scope>
</reference>